<reference evidence="3" key="1">
    <citation type="submission" date="2017-02" db="UniProtKB">
        <authorList>
            <consortium name="WormBaseParasite"/>
        </authorList>
    </citation>
    <scope>IDENTIFICATION</scope>
</reference>
<organism evidence="3">
    <name type="scientific">Brugia timori</name>
    <dbReference type="NCBI Taxonomy" id="42155"/>
    <lineage>
        <taxon>Eukaryota</taxon>
        <taxon>Metazoa</taxon>
        <taxon>Ecdysozoa</taxon>
        <taxon>Nematoda</taxon>
        <taxon>Chromadorea</taxon>
        <taxon>Rhabditida</taxon>
        <taxon>Spirurina</taxon>
        <taxon>Spiruromorpha</taxon>
        <taxon>Filarioidea</taxon>
        <taxon>Onchocercidae</taxon>
        <taxon>Brugia</taxon>
    </lineage>
</organism>
<dbReference type="Proteomes" id="UP000280834">
    <property type="component" value="Unassembled WGS sequence"/>
</dbReference>
<dbReference type="AlphaFoldDB" id="A0A0R3QDA8"/>
<name>A0A0R3QDA8_9BILA</name>
<evidence type="ECO:0000313" key="2">
    <source>
        <dbReference type="Proteomes" id="UP000280834"/>
    </source>
</evidence>
<protein>
    <submittedName>
        <fullName evidence="3">Pyruvate dehydrogenase E1 component subunit beta</fullName>
    </submittedName>
</protein>
<dbReference type="WBParaSite" id="BTMF_0000434401-mRNA-1">
    <property type="protein sequence ID" value="BTMF_0000434401-mRNA-1"/>
    <property type="gene ID" value="BTMF_0000434401"/>
</dbReference>
<proteinExistence type="predicted"/>
<keyword evidence="2" id="KW-1185">Reference proteome</keyword>
<evidence type="ECO:0000313" key="3">
    <source>
        <dbReference type="WBParaSite" id="BTMF_0000434401-mRNA-1"/>
    </source>
</evidence>
<gene>
    <name evidence="1" type="ORF">BTMF_LOCUS3642</name>
</gene>
<sequence length="38" mass="4475">MGFEEKREAVPPAIDEVEAFEIDILSFMSYPHLYQKDE</sequence>
<dbReference type="EMBL" id="UZAG01003349">
    <property type="protein sequence ID" value="VDO15210.1"/>
    <property type="molecule type" value="Genomic_DNA"/>
</dbReference>
<reference evidence="1 2" key="2">
    <citation type="submission" date="2018-11" db="EMBL/GenBank/DDBJ databases">
        <authorList>
            <consortium name="Pathogen Informatics"/>
        </authorList>
    </citation>
    <scope>NUCLEOTIDE SEQUENCE [LARGE SCALE GENOMIC DNA]</scope>
</reference>
<evidence type="ECO:0000313" key="1">
    <source>
        <dbReference type="EMBL" id="VDO15210.1"/>
    </source>
</evidence>
<accession>A0A0R3QDA8</accession>